<feature type="domain" description="Major facilitator superfamily (MFS) profile" evidence="6">
    <location>
        <begin position="462"/>
        <end position="842"/>
    </location>
</feature>
<dbReference type="InterPro" id="IPR016024">
    <property type="entry name" value="ARM-type_fold"/>
</dbReference>
<comment type="subcellular location">
    <subcellularLocation>
        <location evidence="1">Membrane</location>
        <topology evidence="1">Multi-pass membrane protein</topology>
    </subcellularLocation>
</comment>
<evidence type="ECO:0000256" key="4">
    <source>
        <dbReference type="SAM" id="MobiDB-lite"/>
    </source>
</evidence>
<evidence type="ECO:0000313" key="7">
    <source>
        <dbReference type="EMBL" id="KAF7681963.1"/>
    </source>
</evidence>
<evidence type="ECO:0000256" key="5">
    <source>
        <dbReference type="SAM" id="Phobius"/>
    </source>
</evidence>
<dbReference type="SUPFAM" id="SSF48371">
    <property type="entry name" value="ARM repeat"/>
    <property type="match status" value="1"/>
</dbReference>
<comment type="caution">
    <text evidence="7">The sequence shown here is derived from an EMBL/GenBank/DDBJ whole genome shotgun (WGS) entry which is preliminary data.</text>
</comment>
<sequence>MPSELEELVEFLHHGNTQIRQTAAEHLVGYSQANPSLWKRNQLEPIRDLKLLVKDYAPIAKNALTILINVSADAEVQKALAKDDEFLETLLSRITNSKEPNANEIAMLLANMAKEDSLQRVLELKRDIPKELSKSTWAMDQLMDCFVKGAEGAYNKHADFDYLSYFFADLAKFPKGREYLTTPQEHDDNVIPITKIQVFTDHVSHIRRLGVASTIKNVAFHVPAHPVLLSNLSSDPNLPPPSIGANLLPYILLPLMGPEEYADDDTEGMLDELQLLEPDKEREKDNEIIKTHLETLLLLSTTKESREVLRRVKVYPIVRECHMHVDDEGVQEACDRVVQVIMRKEEGEEEDIPDMASAGGSGKLMGLENAEDDEDEKIVDIMLTNDIEDGGGCRTVLANREGAARTATSRPAEHPSRDEAEQSEGIEEKEQGKQSIWKRAYTTLTWTPPNCRWDPDKPPHFSMSMNVLFAFAAGFTVANLYYNHPILNLLAIDFGVRYEQVAQIPTVMQAGYAAGLLFLCPLGDLLPRRPFVCGLVGFTATLWLGLCLTSDLGTFTAISFIVAVTTVTPQLMLPLVGDLAPPSRRAAALSIVVSGLMLGVLVARVLSGTISNFVTWRAVYWMAFAIQYIIFVLLWLFMPDYPATNPGMNYFRILLDIVKMLFRHPVLVQACLAGLFCSAPFTSFWTTLTFLLADDPYNYSSLTIGLFGLIGIAGMLISPIYARTVTDRFVPHFSVLFGLTCSLLGICLGTYTGTFTVAGPVLQALLMDFGNQTAQIANRSSIYSVEPKRRNGVNTAFMVATFCGQLIGTAAGNHIYAAAGWVGSGSASVGFISAAILVIVARGPWEEKWVGWRGGWSMIKKDKDSADGKTADKAMHGPNVPRDEEVGVGANEKVLQEVAAEQEHESPLRSENGSEENSKEDRIEDKKV</sequence>
<dbReference type="GeneID" id="62199164"/>
<dbReference type="InterPro" id="IPR011989">
    <property type="entry name" value="ARM-like"/>
</dbReference>
<keyword evidence="5" id="KW-1133">Transmembrane helix</keyword>
<dbReference type="Gene3D" id="1.25.10.10">
    <property type="entry name" value="Leucine-rich Repeat Variant"/>
    <property type="match status" value="1"/>
</dbReference>
<dbReference type="SUPFAM" id="SSF103473">
    <property type="entry name" value="MFS general substrate transporter"/>
    <property type="match status" value="1"/>
</dbReference>
<feature type="transmembrane region" description="Helical" evidence="5">
    <location>
        <begin position="666"/>
        <end position="693"/>
    </location>
</feature>
<feature type="transmembrane region" description="Helical" evidence="5">
    <location>
        <begin position="552"/>
        <end position="575"/>
    </location>
</feature>
<feature type="compositionally biased region" description="Basic and acidic residues" evidence="4">
    <location>
        <begin position="916"/>
        <end position="928"/>
    </location>
</feature>
<proteinExistence type="inferred from homology"/>
<dbReference type="GO" id="GO:0016020">
    <property type="term" value="C:membrane"/>
    <property type="evidence" value="ECO:0007669"/>
    <property type="project" value="UniProtKB-SubCell"/>
</dbReference>
<gene>
    <name evidence="7" type="ORF">GT037_000939</name>
</gene>
<keyword evidence="8" id="KW-1185">Reference proteome</keyword>
<evidence type="ECO:0000259" key="6">
    <source>
        <dbReference type="PROSITE" id="PS50850"/>
    </source>
</evidence>
<dbReference type="RefSeq" id="XP_038791842.1">
    <property type="nucleotide sequence ID" value="XM_038925986.1"/>
</dbReference>
<dbReference type="InterPro" id="IPR007205">
    <property type="entry name" value="Protein_HGH1_N"/>
</dbReference>
<keyword evidence="5" id="KW-0812">Transmembrane</keyword>
<evidence type="ECO:0000256" key="3">
    <source>
        <dbReference type="ARBA" id="ARBA00014076"/>
    </source>
</evidence>
<dbReference type="Gene3D" id="1.20.1250.20">
    <property type="entry name" value="MFS general substrate transporter like domains"/>
    <property type="match status" value="1"/>
</dbReference>
<dbReference type="InterPro" id="IPR020846">
    <property type="entry name" value="MFS_dom"/>
</dbReference>
<feature type="compositionally biased region" description="Basic and acidic residues" evidence="4">
    <location>
        <begin position="411"/>
        <end position="432"/>
    </location>
</feature>
<dbReference type="Pfam" id="PF07690">
    <property type="entry name" value="MFS_1"/>
    <property type="match status" value="1"/>
</dbReference>
<keyword evidence="5" id="KW-0472">Membrane</keyword>
<dbReference type="Pfam" id="PF04064">
    <property type="entry name" value="DUF384"/>
    <property type="match status" value="1"/>
</dbReference>
<dbReference type="PANTHER" id="PTHR42910:SF1">
    <property type="entry name" value="MAJOR FACILITATOR SUPERFAMILY (MFS) PROFILE DOMAIN-CONTAINING PROTEIN"/>
    <property type="match status" value="1"/>
</dbReference>
<feature type="transmembrane region" description="Helical" evidence="5">
    <location>
        <begin position="733"/>
        <end position="758"/>
    </location>
</feature>
<feature type="transmembrane region" description="Helical" evidence="5">
    <location>
        <begin position="618"/>
        <end position="638"/>
    </location>
</feature>
<evidence type="ECO:0000256" key="2">
    <source>
        <dbReference type="ARBA" id="ARBA00006712"/>
    </source>
</evidence>
<accession>A0A8H7BI36</accession>
<organism evidence="7 8">
    <name type="scientific">Alternaria burnsii</name>
    <dbReference type="NCBI Taxonomy" id="1187904"/>
    <lineage>
        <taxon>Eukaryota</taxon>
        <taxon>Fungi</taxon>
        <taxon>Dikarya</taxon>
        <taxon>Ascomycota</taxon>
        <taxon>Pezizomycotina</taxon>
        <taxon>Dothideomycetes</taxon>
        <taxon>Pleosporomycetidae</taxon>
        <taxon>Pleosporales</taxon>
        <taxon>Pleosporineae</taxon>
        <taxon>Pleosporaceae</taxon>
        <taxon>Alternaria</taxon>
        <taxon>Alternaria sect. Alternaria</taxon>
    </lineage>
</organism>
<evidence type="ECO:0000313" key="8">
    <source>
        <dbReference type="Proteomes" id="UP000596902"/>
    </source>
</evidence>
<dbReference type="InterPro" id="IPR036259">
    <property type="entry name" value="MFS_trans_sf"/>
</dbReference>
<feature type="region of interest" description="Disordered" evidence="4">
    <location>
        <begin position="862"/>
        <end position="928"/>
    </location>
</feature>
<reference evidence="7" key="2">
    <citation type="submission" date="2020-08" db="EMBL/GenBank/DDBJ databases">
        <title>Draft Genome Sequence of Cumin Blight Pathogen Alternaria burnsii.</title>
        <authorList>
            <person name="Feng Z."/>
        </authorList>
    </citation>
    <scope>NUCLEOTIDE SEQUENCE</scope>
    <source>
        <strain evidence="7">CBS107.38</strain>
    </source>
</reference>
<feature type="transmembrane region" description="Helical" evidence="5">
    <location>
        <begin position="587"/>
        <end position="606"/>
    </location>
</feature>
<feature type="transmembrane region" description="Helical" evidence="5">
    <location>
        <begin position="815"/>
        <end position="840"/>
    </location>
</feature>
<dbReference type="Proteomes" id="UP000596902">
    <property type="component" value="Unassembled WGS sequence"/>
</dbReference>
<feature type="transmembrane region" description="Helical" evidence="5">
    <location>
        <begin position="502"/>
        <end position="522"/>
    </location>
</feature>
<dbReference type="EMBL" id="JAAABM010000001">
    <property type="protein sequence ID" value="KAF7681963.1"/>
    <property type="molecule type" value="Genomic_DNA"/>
</dbReference>
<feature type="compositionally biased region" description="Basic and acidic residues" evidence="4">
    <location>
        <begin position="862"/>
        <end position="885"/>
    </location>
</feature>
<reference evidence="7" key="1">
    <citation type="submission" date="2020-01" db="EMBL/GenBank/DDBJ databases">
        <authorList>
            <person name="Feng Z.H.Z."/>
        </authorList>
    </citation>
    <scope>NUCLEOTIDE SEQUENCE</scope>
    <source>
        <strain evidence="7">CBS107.38</strain>
    </source>
</reference>
<dbReference type="CDD" id="cd17324">
    <property type="entry name" value="MFS_NepI_like"/>
    <property type="match status" value="1"/>
</dbReference>
<feature type="transmembrane region" description="Helical" evidence="5">
    <location>
        <begin position="699"/>
        <end position="721"/>
    </location>
</feature>
<dbReference type="InterPro" id="IPR011701">
    <property type="entry name" value="MFS"/>
</dbReference>
<dbReference type="PROSITE" id="PS50850">
    <property type="entry name" value="MFS"/>
    <property type="match status" value="1"/>
</dbReference>
<protein>
    <recommendedName>
        <fullName evidence="3">Protein HGH1 homolog</fullName>
    </recommendedName>
</protein>
<name>A0A8H7BI36_9PLEO</name>
<evidence type="ECO:0000256" key="1">
    <source>
        <dbReference type="ARBA" id="ARBA00004141"/>
    </source>
</evidence>
<dbReference type="GO" id="GO:0022857">
    <property type="term" value="F:transmembrane transporter activity"/>
    <property type="evidence" value="ECO:0007669"/>
    <property type="project" value="InterPro"/>
</dbReference>
<feature type="region of interest" description="Disordered" evidence="4">
    <location>
        <begin position="402"/>
        <end position="434"/>
    </location>
</feature>
<dbReference type="PANTHER" id="PTHR42910">
    <property type="entry name" value="TRANSPORTER SCO4007-RELATED"/>
    <property type="match status" value="1"/>
</dbReference>
<dbReference type="Pfam" id="PF04063">
    <property type="entry name" value="DUF383"/>
    <property type="match status" value="1"/>
</dbReference>
<comment type="similarity">
    <text evidence="2">Belongs to the HGH1 family.</text>
</comment>
<dbReference type="AlphaFoldDB" id="A0A8H7BI36"/>
<dbReference type="InterPro" id="IPR007206">
    <property type="entry name" value="Protein_HGH1_C"/>
</dbReference>
<feature type="transmembrane region" description="Helical" evidence="5">
    <location>
        <begin position="461"/>
        <end position="482"/>
    </location>
</feature>